<proteinExistence type="inferred from homology"/>
<keyword evidence="4 7" id="KW-0812">Transmembrane</keyword>
<evidence type="ECO:0000259" key="8">
    <source>
        <dbReference type="Pfam" id="PF02163"/>
    </source>
</evidence>
<evidence type="ECO:0000256" key="5">
    <source>
        <dbReference type="ARBA" id="ARBA00022989"/>
    </source>
</evidence>
<dbReference type="GO" id="GO:0016020">
    <property type="term" value="C:membrane"/>
    <property type="evidence" value="ECO:0007669"/>
    <property type="project" value="UniProtKB-SubCell"/>
</dbReference>
<evidence type="ECO:0000313" key="10">
    <source>
        <dbReference type="Proteomes" id="UP000182510"/>
    </source>
</evidence>
<evidence type="ECO:0000256" key="6">
    <source>
        <dbReference type="ARBA" id="ARBA00023136"/>
    </source>
</evidence>
<evidence type="ECO:0000256" key="4">
    <source>
        <dbReference type="ARBA" id="ARBA00022692"/>
    </source>
</evidence>
<evidence type="ECO:0000313" key="9">
    <source>
        <dbReference type="EMBL" id="APG59327.1"/>
    </source>
</evidence>
<feature type="transmembrane region" description="Helical" evidence="7">
    <location>
        <begin position="116"/>
        <end position="135"/>
    </location>
</feature>
<dbReference type="Proteomes" id="UP000182510">
    <property type="component" value="Chromosome"/>
</dbReference>
<organism evidence="9 10">
    <name type="scientific">Christiangramia salexigens</name>
    <dbReference type="NCBI Taxonomy" id="1913577"/>
    <lineage>
        <taxon>Bacteria</taxon>
        <taxon>Pseudomonadati</taxon>
        <taxon>Bacteroidota</taxon>
        <taxon>Flavobacteriia</taxon>
        <taxon>Flavobacteriales</taxon>
        <taxon>Flavobacteriaceae</taxon>
        <taxon>Christiangramia</taxon>
    </lineage>
</organism>
<name>A0A1L3J2I1_9FLAO</name>
<sequence>MFGLSDVPKFILAFFIVLPVISILHEFGHVFFAWIMGGKNIKVSIGSGKSIFKIGMLDIRQYYFWYGLCTFENLPKRERFGNILIFSGGVLFNIIGIAAIGLLIQHDVLEANIFTYQFTYFSWYYIFFAILPMPYPDGNYSDGKIVWDLIKNKQDVIKERTYQVKWIDEEQHWHVLDHNNSVVRNYEDEEEAIKMAIQIAEGNKPSRVLSERTEGEVKEIHNYPRTPL</sequence>
<evidence type="ECO:0000256" key="1">
    <source>
        <dbReference type="ARBA" id="ARBA00001947"/>
    </source>
</evidence>
<feature type="domain" description="Peptidase M50" evidence="8">
    <location>
        <begin position="13"/>
        <end position="105"/>
    </location>
</feature>
<dbReference type="Pfam" id="PF02163">
    <property type="entry name" value="Peptidase_M50"/>
    <property type="match status" value="1"/>
</dbReference>
<dbReference type="AlphaFoldDB" id="A0A1L3J2I1"/>
<comment type="similarity">
    <text evidence="3">Belongs to the peptidase M50B family.</text>
</comment>
<feature type="transmembrane region" description="Helical" evidence="7">
    <location>
        <begin position="12"/>
        <end position="35"/>
    </location>
</feature>
<protein>
    <recommendedName>
        <fullName evidence="8">Peptidase M50 domain-containing protein</fullName>
    </recommendedName>
</protein>
<comment type="cofactor">
    <cofactor evidence="1">
        <name>Zn(2+)</name>
        <dbReference type="ChEBI" id="CHEBI:29105"/>
    </cofactor>
</comment>
<dbReference type="InterPro" id="IPR008915">
    <property type="entry name" value="Peptidase_M50"/>
</dbReference>
<evidence type="ECO:0000256" key="7">
    <source>
        <dbReference type="SAM" id="Phobius"/>
    </source>
</evidence>
<dbReference type="KEGG" id="grl:LPB144_02370"/>
<gene>
    <name evidence="9" type="ORF">LPB144_02370</name>
</gene>
<evidence type="ECO:0000256" key="2">
    <source>
        <dbReference type="ARBA" id="ARBA00004141"/>
    </source>
</evidence>
<feature type="transmembrane region" description="Helical" evidence="7">
    <location>
        <begin position="83"/>
        <end position="104"/>
    </location>
</feature>
<comment type="subcellular location">
    <subcellularLocation>
        <location evidence="2">Membrane</location>
        <topology evidence="2">Multi-pass membrane protein</topology>
    </subcellularLocation>
</comment>
<evidence type="ECO:0000256" key="3">
    <source>
        <dbReference type="ARBA" id="ARBA00007931"/>
    </source>
</evidence>
<dbReference type="OrthoDB" id="849477at2"/>
<accession>A0A1L3J2I1</accession>
<dbReference type="GO" id="GO:0006508">
    <property type="term" value="P:proteolysis"/>
    <property type="evidence" value="ECO:0007669"/>
    <property type="project" value="InterPro"/>
</dbReference>
<reference evidence="9 10" key="1">
    <citation type="submission" date="2016-11" db="EMBL/GenBank/DDBJ databases">
        <title>Gramella sp. LPB0144 isolated from marine environment.</title>
        <authorList>
            <person name="Kim E."/>
            <person name="Yi H."/>
        </authorList>
    </citation>
    <scope>NUCLEOTIDE SEQUENCE [LARGE SCALE GENOMIC DNA]</scope>
    <source>
        <strain evidence="9 10">LPB0144</strain>
    </source>
</reference>
<dbReference type="EMBL" id="CP018153">
    <property type="protein sequence ID" value="APG59327.1"/>
    <property type="molecule type" value="Genomic_DNA"/>
</dbReference>
<keyword evidence="10" id="KW-1185">Reference proteome</keyword>
<dbReference type="CDD" id="cd05709">
    <property type="entry name" value="S2P-M50"/>
    <property type="match status" value="1"/>
</dbReference>
<keyword evidence="5 7" id="KW-1133">Transmembrane helix</keyword>
<keyword evidence="6 7" id="KW-0472">Membrane</keyword>
<dbReference type="RefSeq" id="WP_072551983.1">
    <property type="nucleotide sequence ID" value="NZ_CP018153.1"/>
</dbReference>